<dbReference type="Proteomes" id="UP000245119">
    <property type="component" value="Linkage Group LG3"/>
</dbReference>
<keyword evidence="2" id="KW-0732">Signal</keyword>
<protein>
    <recommendedName>
        <fullName evidence="5">C-type lectin domain-containing protein</fullName>
    </recommendedName>
</protein>
<dbReference type="InterPro" id="IPR016187">
    <property type="entry name" value="CTDL_fold"/>
</dbReference>
<dbReference type="AlphaFoldDB" id="A0A2T7PKV5"/>
<feature type="compositionally biased region" description="Polar residues" evidence="1">
    <location>
        <begin position="61"/>
        <end position="70"/>
    </location>
</feature>
<reference evidence="3 4" key="1">
    <citation type="submission" date="2018-04" db="EMBL/GenBank/DDBJ databases">
        <title>The genome of golden apple snail Pomacea canaliculata provides insight into stress tolerance and invasive adaptation.</title>
        <authorList>
            <person name="Liu C."/>
            <person name="Liu B."/>
            <person name="Ren Y."/>
            <person name="Zhang Y."/>
            <person name="Wang H."/>
            <person name="Li S."/>
            <person name="Jiang F."/>
            <person name="Yin L."/>
            <person name="Zhang G."/>
            <person name="Qian W."/>
            <person name="Fan W."/>
        </authorList>
    </citation>
    <scope>NUCLEOTIDE SEQUENCE [LARGE SCALE GENOMIC DNA]</scope>
    <source>
        <strain evidence="3">SZHN2017</strain>
        <tissue evidence="3">Muscle</tissue>
    </source>
</reference>
<feature type="region of interest" description="Disordered" evidence="1">
    <location>
        <begin position="61"/>
        <end position="84"/>
    </location>
</feature>
<evidence type="ECO:0000313" key="4">
    <source>
        <dbReference type="Proteomes" id="UP000245119"/>
    </source>
</evidence>
<organism evidence="3 4">
    <name type="scientific">Pomacea canaliculata</name>
    <name type="common">Golden apple snail</name>
    <dbReference type="NCBI Taxonomy" id="400727"/>
    <lineage>
        <taxon>Eukaryota</taxon>
        <taxon>Metazoa</taxon>
        <taxon>Spiralia</taxon>
        <taxon>Lophotrochozoa</taxon>
        <taxon>Mollusca</taxon>
        <taxon>Gastropoda</taxon>
        <taxon>Caenogastropoda</taxon>
        <taxon>Architaenioglossa</taxon>
        <taxon>Ampullarioidea</taxon>
        <taxon>Ampullariidae</taxon>
        <taxon>Pomacea</taxon>
    </lineage>
</organism>
<name>A0A2T7PKV5_POMCA</name>
<gene>
    <name evidence="3" type="ORF">C0Q70_05325</name>
</gene>
<dbReference type="Gene3D" id="3.10.100.10">
    <property type="entry name" value="Mannose-Binding Protein A, subunit A"/>
    <property type="match status" value="1"/>
</dbReference>
<feature type="chain" id="PRO_5015725540" description="C-type lectin domain-containing protein" evidence="2">
    <location>
        <begin position="28"/>
        <end position="373"/>
    </location>
</feature>
<dbReference type="InterPro" id="IPR016186">
    <property type="entry name" value="C-type_lectin-like/link_sf"/>
</dbReference>
<evidence type="ECO:0000313" key="3">
    <source>
        <dbReference type="EMBL" id="PVD34063.1"/>
    </source>
</evidence>
<evidence type="ECO:0000256" key="2">
    <source>
        <dbReference type="SAM" id="SignalP"/>
    </source>
</evidence>
<dbReference type="EMBL" id="PZQS01000003">
    <property type="protein sequence ID" value="PVD34063.1"/>
    <property type="molecule type" value="Genomic_DNA"/>
</dbReference>
<proteinExistence type="predicted"/>
<sequence>MRKTGVLSIARHIVLLLVLRAVTKSRATKQRDMSTPATPIMHCGSCDDNVSTLAMVDEQELTPTQSSLGSVSDEDISPPNSEYTANPPHKFIVDDVQLVWNETTSPPYISTSSDHVVMTTEDLLPCFRKYTDLSVNRSEGHLELHYNGSANPLHPCAIVFYVPLRSSLKLYNWTVRPCSDVMIYVRRGIYRKYVLDSCEPRTEMPLDINSYTMDVFWKRPSETGFSISLSFSSISDGRVKLIYTSKNYEDSLIKQMPDGRWNCSVQHWSDYRQHFPCNLVNECVGGEDEAECPYTSDVCGQGLLWTGISCMQYISVPRSVTWVEAQNTCLSRGMLLASLNTPPEWRAFRSILNFRPNDTVYLGYRYVPYGLYM</sequence>
<dbReference type="OrthoDB" id="9990982at2759"/>
<keyword evidence="4" id="KW-1185">Reference proteome</keyword>
<feature type="signal peptide" evidence="2">
    <location>
        <begin position="1"/>
        <end position="27"/>
    </location>
</feature>
<comment type="caution">
    <text evidence="3">The sequence shown here is derived from an EMBL/GenBank/DDBJ whole genome shotgun (WGS) entry which is preliminary data.</text>
</comment>
<evidence type="ECO:0008006" key="5">
    <source>
        <dbReference type="Google" id="ProtNLM"/>
    </source>
</evidence>
<dbReference type="SUPFAM" id="SSF56436">
    <property type="entry name" value="C-type lectin-like"/>
    <property type="match status" value="1"/>
</dbReference>
<accession>A0A2T7PKV5</accession>
<dbReference type="CDD" id="cd00037">
    <property type="entry name" value="CLECT"/>
    <property type="match status" value="1"/>
</dbReference>
<evidence type="ECO:0000256" key="1">
    <source>
        <dbReference type="SAM" id="MobiDB-lite"/>
    </source>
</evidence>